<dbReference type="AlphaFoldDB" id="A0A918EG40"/>
<proteinExistence type="inferred from homology"/>
<evidence type="ECO:0000313" key="6">
    <source>
        <dbReference type="Proteomes" id="UP000639606"/>
    </source>
</evidence>
<dbReference type="PROSITE" id="PS51186">
    <property type="entry name" value="GNAT"/>
    <property type="match status" value="1"/>
</dbReference>
<evidence type="ECO:0000259" key="4">
    <source>
        <dbReference type="PROSITE" id="PS51186"/>
    </source>
</evidence>
<dbReference type="InterPro" id="IPR051531">
    <property type="entry name" value="N-acetyltransferase"/>
</dbReference>
<name>A0A918EG40_9PSEU</name>
<dbReference type="Proteomes" id="UP000639606">
    <property type="component" value="Unassembled WGS sequence"/>
</dbReference>
<keyword evidence="1" id="KW-0808">Transferase</keyword>
<reference evidence="5" key="2">
    <citation type="submission" date="2020-09" db="EMBL/GenBank/DDBJ databases">
        <authorList>
            <person name="Sun Q."/>
            <person name="Ohkuma M."/>
        </authorList>
    </citation>
    <scope>NUCLEOTIDE SEQUENCE</scope>
    <source>
        <strain evidence="5">JCM 3313</strain>
    </source>
</reference>
<keyword evidence="2" id="KW-0012">Acyltransferase</keyword>
<evidence type="ECO:0000256" key="2">
    <source>
        <dbReference type="ARBA" id="ARBA00023315"/>
    </source>
</evidence>
<protein>
    <submittedName>
        <fullName evidence="5">N-acetyltransferase</fullName>
    </submittedName>
</protein>
<evidence type="ECO:0000256" key="3">
    <source>
        <dbReference type="ARBA" id="ARBA00038502"/>
    </source>
</evidence>
<comment type="similarity">
    <text evidence="3">Belongs to the acetyltransferase family. RimJ subfamily.</text>
</comment>
<keyword evidence="6" id="KW-1185">Reference proteome</keyword>
<dbReference type="PANTHER" id="PTHR43792">
    <property type="entry name" value="GNAT FAMILY, PUTATIVE (AFU_ORTHOLOGUE AFUA_3G00765)-RELATED-RELATED"/>
    <property type="match status" value="1"/>
</dbReference>
<organism evidence="5 6">
    <name type="scientific">Saccharothrix coeruleofusca</name>
    <dbReference type="NCBI Taxonomy" id="33919"/>
    <lineage>
        <taxon>Bacteria</taxon>
        <taxon>Bacillati</taxon>
        <taxon>Actinomycetota</taxon>
        <taxon>Actinomycetes</taxon>
        <taxon>Pseudonocardiales</taxon>
        <taxon>Pseudonocardiaceae</taxon>
        <taxon>Saccharothrix</taxon>
    </lineage>
</organism>
<dbReference type="Gene3D" id="3.40.630.30">
    <property type="match status" value="1"/>
</dbReference>
<feature type="domain" description="N-acetyltransferase" evidence="4">
    <location>
        <begin position="24"/>
        <end position="159"/>
    </location>
</feature>
<sequence length="159" mass="16797">MGVPGPGALASGGMEPVEINAGEFYLRQLRADDRVDDRVALVGGGLVADMAAASAHIAERDREWADDERCTWAVCEQLTGTAVGEVALAMTGELTCWTTPDHRGRGIATHATSAVLRFGFGFLELPAITCAPTDEAGRRVAGRCGFSPGARPGVWTRLR</sequence>
<dbReference type="EMBL" id="BMRG01000011">
    <property type="protein sequence ID" value="GGP70378.1"/>
    <property type="molecule type" value="Genomic_DNA"/>
</dbReference>
<dbReference type="PANTHER" id="PTHR43792:SF8">
    <property type="entry name" value="[RIBOSOMAL PROTEIN US5]-ALANINE N-ACETYLTRANSFERASE"/>
    <property type="match status" value="1"/>
</dbReference>
<reference evidence="5" key="1">
    <citation type="journal article" date="2014" name="Int. J. Syst. Evol. Microbiol.">
        <title>Complete genome sequence of Corynebacterium casei LMG S-19264T (=DSM 44701T), isolated from a smear-ripened cheese.</title>
        <authorList>
            <consortium name="US DOE Joint Genome Institute (JGI-PGF)"/>
            <person name="Walter F."/>
            <person name="Albersmeier A."/>
            <person name="Kalinowski J."/>
            <person name="Ruckert C."/>
        </authorList>
    </citation>
    <scope>NUCLEOTIDE SEQUENCE</scope>
    <source>
        <strain evidence="5">JCM 3313</strain>
    </source>
</reference>
<gene>
    <name evidence="5" type="ORF">GCM10010185_49290</name>
</gene>
<dbReference type="Pfam" id="PF13302">
    <property type="entry name" value="Acetyltransf_3"/>
    <property type="match status" value="1"/>
</dbReference>
<dbReference type="GO" id="GO:0016747">
    <property type="term" value="F:acyltransferase activity, transferring groups other than amino-acyl groups"/>
    <property type="evidence" value="ECO:0007669"/>
    <property type="project" value="InterPro"/>
</dbReference>
<dbReference type="InterPro" id="IPR016181">
    <property type="entry name" value="Acyl_CoA_acyltransferase"/>
</dbReference>
<evidence type="ECO:0000256" key="1">
    <source>
        <dbReference type="ARBA" id="ARBA00022679"/>
    </source>
</evidence>
<accession>A0A918EG40</accession>
<dbReference type="InterPro" id="IPR000182">
    <property type="entry name" value="GNAT_dom"/>
</dbReference>
<evidence type="ECO:0000313" key="5">
    <source>
        <dbReference type="EMBL" id="GGP70378.1"/>
    </source>
</evidence>
<comment type="caution">
    <text evidence="5">The sequence shown here is derived from an EMBL/GenBank/DDBJ whole genome shotgun (WGS) entry which is preliminary data.</text>
</comment>
<dbReference type="SUPFAM" id="SSF55729">
    <property type="entry name" value="Acyl-CoA N-acyltransferases (Nat)"/>
    <property type="match status" value="1"/>
</dbReference>